<protein>
    <submittedName>
        <fullName evidence="1">UPF3B regulator of nonsense mediated mRNA decay</fullName>
    </submittedName>
</protein>
<gene>
    <name evidence="1" type="ORF">mRhiFer1_018020</name>
</gene>
<comment type="caution">
    <text evidence="1">The sequence shown here is derived from an EMBL/GenBank/DDBJ whole genome shotgun (WGS) entry which is preliminary data.</text>
</comment>
<name>A0A7J8AXI2_RHIFE</name>
<reference evidence="1 2" key="1">
    <citation type="journal article" date="2020" name="Nature">
        <title>Six reference-quality genomes reveal evolution of bat adaptations.</title>
        <authorList>
            <person name="Jebb D."/>
            <person name="Huang Z."/>
            <person name="Pippel M."/>
            <person name="Hughes G.M."/>
            <person name="Lavrichenko K."/>
            <person name="Devanna P."/>
            <person name="Winkler S."/>
            <person name="Jermiin L.S."/>
            <person name="Skirmuntt E.C."/>
            <person name="Katzourakis A."/>
            <person name="Burkitt-Gray L."/>
            <person name="Ray D.A."/>
            <person name="Sullivan K.A.M."/>
            <person name="Roscito J.G."/>
            <person name="Kirilenko B.M."/>
            <person name="Davalos L.M."/>
            <person name="Corthals A.P."/>
            <person name="Power M.L."/>
            <person name="Jones G."/>
            <person name="Ransome R.D."/>
            <person name="Dechmann D.K.N."/>
            <person name="Locatelli A.G."/>
            <person name="Puechmaille S.J."/>
            <person name="Fedrigo O."/>
            <person name="Jarvis E.D."/>
            <person name="Hiller M."/>
            <person name="Vernes S.C."/>
            <person name="Myers E.W."/>
            <person name="Teeling E.C."/>
        </authorList>
    </citation>
    <scope>NUCLEOTIDE SEQUENCE [LARGE SCALE GENOMIC DNA]</scope>
    <source>
        <strain evidence="1">MRhiFer1</strain>
        <tissue evidence="1">Lung</tissue>
    </source>
</reference>
<dbReference type="AlphaFoldDB" id="A0A7J8AXI2"/>
<sequence length="56" mass="6325">MMKEPVGKVVHCPNVLMANLKMKSLRDLKMRVAETTGRGNGIMNEIKSAYFGKERD</sequence>
<accession>A0A7J8AXI2</accession>
<evidence type="ECO:0000313" key="1">
    <source>
        <dbReference type="EMBL" id="KAF6390999.1"/>
    </source>
</evidence>
<proteinExistence type="predicted"/>
<dbReference type="EMBL" id="JACAGC010000001">
    <property type="protein sequence ID" value="KAF6390999.1"/>
    <property type="molecule type" value="Genomic_DNA"/>
</dbReference>
<dbReference type="Proteomes" id="UP000585614">
    <property type="component" value="Unassembled WGS sequence"/>
</dbReference>
<evidence type="ECO:0000313" key="2">
    <source>
        <dbReference type="Proteomes" id="UP000585614"/>
    </source>
</evidence>
<organism evidence="1 2">
    <name type="scientific">Rhinolophus ferrumequinum</name>
    <name type="common">Greater horseshoe bat</name>
    <dbReference type="NCBI Taxonomy" id="59479"/>
    <lineage>
        <taxon>Eukaryota</taxon>
        <taxon>Metazoa</taxon>
        <taxon>Chordata</taxon>
        <taxon>Craniata</taxon>
        <taxon>Vertebrata</taxon>
        <taxon>Euteleostomi</taxon>
        <taxon>Mammalia</taxon>
        <taxon>Eutheria</taxon>
        <taxon>Laurasiatheria</taxon>
        <taxon>Chiroptera</taxon>
        <taxon>Yinpterochiroptera</taxon>
        <taxon>Rhinolophoidea</taxon>
        <taxon>Rhinolophidae</taxon>
        <taxon>Rhinolophinae</taxon>
        <taxon>Rhinolophus</taxon>
    </lineage>
</organism>